<dbReference type="HOGENOM" id="CLU_2897887_0_0_6"/>
<evidence type="ECO:0000313" key="2">
    <source>
        <dbReference type="EMBL" id="AJQ93680.1"/>
    </source>
</evidence>
<gene>
    <name evidence="2" type="ORF">YC6258_01632</name>
</gene>
<dbReference type="AlphaFoldDB" id="A0A0C5V2F9"/>
<dbReference type="KEGG" id="gsn:YC6258_01632"/>
<reference evidence="2 3" key="1">
    <citation type="submission" date="2014-01" db="EMBL/GenBank/DDBJ databases">
        <title>Full genme sequencing of cellulolytic bacterium Gynuella sunshinyii YC6258T gen. nov., sp. nov.</title>
        <authorList>
            <person name="Khan H."/>
            <person name="Chung E.J."/>
            <person name="Chung Y.R."/>
        </authorList>
    </citation>
    <scope>NUCLEOTIDE SEQUENCE [LARGE SCALE GENOMIC DNA]</scope>
    <source>
        <strain evidence="2 3">YC6258</strain>
    </source>
</reference>
<keyword evidence="3" id="KW-1185">Reference proteome</keyword>
<accession>A0A0C5V2F9</accession>
<sequence length="62" mass="7042">MKGISLVLLMIAMAFVSYLVMENGQQQDLVLIDNADNKVEQIKQQVNDIEKEYAQKLKDATN</sequence>
<dbReference type="EMBL" id="CP007142">
    <property type="protein sequence ID" value="AJQ93680.1"/>
    <property type="molecule type" value="Genomic_DNA"/>
</dbReference>
<feature type="coiled-coil region" evidence="1">
    <location>
        <begin position="32"/>
        <end position="59"/>
    </location>
</feature>
<name>A0A0C5V2F9_9GAMM</name>
<dbReference type="PATRIC" id="fig|1445510.3.peg.1597"/>
<evidence type="ECO:0000313" key="3">
    <source>
        <dbReference type="Proteomes" id="UP000032266"/>
    </source>
</evidence>
<keyword evidence="1" id="KW-0175">Coiled coil</keyword>
<proteinExistence type="predicted"/>
<protein>
    <submittedName>
        <fullName evidence="2">Uncharacterized protein</fullName>
    </submittedName>
</protein>
<dbReference type="RefSeq" id="WP_044616400.1">
    <property type="nucleotide sequence ID" value="NZ_CP007142.1"/>
</dbReference>
<evidence type="ECO:0000256" key="1">
    <source>
        <dbReference type="SAM" id="Coils"/>
    </source>
</evidence>
<organism evidence="2 3">
    <name type="scientific">Gynuella sunshinyii YC6258</name>
    <dbReference type="NCBI Taxonomy" id="1445510"/>
    <lineage>
        <taxon>Bacteria</taxon>
        <taxon>Pseudomonadati</taxon>
        <taxon>Pseudomonadota</taxon>
        <taxon>Gammaproteobacteria</taxon>
        <taxon>Oceanospirillales</taxon>
        <taxon>Saccharospirillaceae</taxon>
        <taxon>Gynuella</taxon>
    </lineage>
</organism>
<dbReference type="Proteomes" id="UP000032266">
    <property type="component" value="Chromosome"/>
</dbReference>